<accession>A0A183TAG7</accession>
<dbReference type="WBParaSite" id="SSLN_0001397301-mRNA-1">
    <property type="protein sequence ID" value="SSLN_0001397301-mRNA-1"/>
    <property type="gene ID" value="SSLN_0001397301"/>
</dbReference>
<proteinExistence type="predicted"/>
<feature type="compositionally biased region" description="Basic and acidic residues" evidence="1">
    <location>
        <begin position="122"/>
        <end position="140"/>
    </location>
</feature>
<dbReference type="OrthoDB" id="6241969at2759"/>
<gene>
    <name evidence="2" type="ORF">SSLN_LOCUS13465</name>
</gene>
<feature type="region of interest" description="Disordered" evidence="1">
    <location>
        <begin position="85"/>
        <end position="140"/>
    </location>
</feature>
<dbReference type="EMBL" id="UYSU01038107">
    <property type="protein sequence ID" value="VDL99850.1"/>
    <property type="molecule type" value="Genomic_DNA"/>
</dbReference>
<organism evidence="4">
    <name type="scientific">Schistocephalus solidus</name>
    <name type="common">Tapeworm</name>
    <dbReference type="NCBI Taxonomy" id="70667"/>
    <lineage>
        <taxon>Eukaryota</taxon>
        <taxon>Metazoa</taxon>
        <taxon>Spiralia</taxon>
        <taxon>Lophotrochozoa</taxon>
        <taxon>Platyhelminthes</taxon>
        <taxon>Cestoda</taxon>
        <taxon>Eucestoda</taxon>
        <taxon>Diphyllobothriidea</taxon>
        <taxon>Diphyllobothriidae</taxon>
        <taxon>Schistocephalus</taxon>
    </lineage>
</organism>
<dbReference type="AlphaFoldDB" id="A0A183TAG7"/>
<evidence type="ECO:0000313" key="4">
    <source>
        <dbReference type="WBParaSite" id="SSLN_0001397301-mRNA-1"/>
    </source>
</evidence>
<evidence type="ECO:0000256" key="1">
    <source>
        <dbReference type="SAM" id="MobiDB-lite"/>
    </source>
</evidence>
<sequence length="157" mass="18270">MEPFEYDDYSEFDTEELDFELPPRKSTFRSSRHASPFELEIDDQEIERLRSRVRQVTSDFLDSCDSTRNKAKKKDEAALKQIDMAMELPPAVPKSVNGGRRRRSLGMPPRSVLEEIDALESFGRDTRDSQERSKRSECRPETYEKLELITCCLSHGF</sequence>
<protein>
    <submittedName>
        <fullName evidence="4">PAX3-and PAX7-binding protein 1</fullName>
    </submittedName>
</protein>
<evidence type="ECO:0000313" key="3">
    <source>
        <dbReference type="Proteomes" id="UP000275846"/>
    </source>
</evidence>
<name>A0A183TAG7_SCHSO</name>
<dbReference type="Proteomes" id="UP000275846">
    <property type="component" value="Unassembled WGS sequence"/>
</dbReference>
<reference evidence="2 3" key="2">
    <citation type="submission" date="2018-11" db="EMBL/GenBank/DDBJ databases">
        <authorList>
            <consortium name="Pathogen Informatics"/>
        </authorList>
    </citation>
    <scope>NUCLEOTIDE SEQUENCE [LARGE SCALE GENOMIC DNA]</scope>
    <source>
        <strain evidence="2 3">NST_G2</strain>
    </source>
</reference>
<keyword evidence="3" id="KW-1185">Reference proteome</keyword>
<reference evidence="4" key="1">
    <citation type="submission" date="2016-06" db="UniProtKB">
        <authorList>
            <consortium name="WormBaseParasite"/>
        </authorList>
    </citation>
    <scope>IDENTIFICATION</scope>
</reference>
<evidence type="ECO:0000313" key="2">
    <source>
        <dbReference type="EMBL" id="VDL99850.1"/>
    </source>
</evidence>